<dbReference type="EMBL" id="GILB01010743">
    <property type="protein sequence ID" value="NUU91076.1"/>
    <property type="molecule type" value="Transcribed_RNA"/>
</dbReference>
<protein>
    <submittedName>
        <fullName evidence="2">Uncharacterized protein</fullName>
    </submittedName>
</protein>
<reference evidence="2" key="1">
    <citation type="submission" date="2020-03" db="EMBL/GenBank/DDBJ databases">
        <authorList>
            <person name="Zhang R."/>
        </authorList>
    </citation>
    <scope>NUCLEOTIDE SEQUENCE</scope>
</reference>
<evidence type="ECO:0000313" key="2">
    <source>
        <dbReference type="EMBL" id="NUU91076.1"/>
    </source>
</evidence>
<feature type="transmembrane region" description="Helical" evidence="1">
    <location>
        <begin position="85"/>
        <end position="110"/>
    </location>
</feature>
<proteinExistence type="predicted"/>
<sequence length="125" mass="14663">MGFVCDWLFFFIVSGVFECRESFGYKRLFFLDYLPYFALHHLSSVMVAFFLWFSHLPWLFCLNLFFASAASSWCFFLTGSLSFRCFVWFSCVWLPSADFLSVIASSFWLFTSEDGSLFCCTFKVS</sequence>
<accession>A0A6M2F4G6</accession>
<keyword evidence="1" id="KW-0812">Transmembrane</keyword>
<organism evidence="2">
    <name type="scientific">Populus davidiana</name>
    <dbReference type="NCBI Taxonomy" id="266767"/>
    <lineage>
        <taxon>Eukaryota</taxon>
        <taxon>Viridiplantae</taxon>
        <taxon>Streptophyta</taxon>
        <taxon>Embryophyta</taxon>
        <taxon>Tracheophyta</taxon>
        <taxon>Spermatophyta</taxon>
        <taxon>Magnoliopsida</taxon>
        <taxon>eudicotyledons</taxon>
        <taxon>Gunneridae</taxon>
        <taxon>Pentapetalae</taxon>
        <taxon>rosids</taxon>
        <taxon>fabids</taxon>
        <taxon>Malpighiales</taxon>
        <taxon>Salicaceae</taxon>
        <taxon>Saliceae</taxon>
        <taxon>Populus</taxon>
    </lineage>
</organism>
<keyword evidence="1" id="KW-0472">Membrane</keyword>
<name>A0A6M2F4G6_9ROSI</name>
<keyword evidence="1" id="KW-1133">Transmembrane helix</keyword>
<evidence type="ECO:0000256" key="1">
    <source>
        <dbReference type="SAM" id="Phobius"/>
    </source>
</evidence>
<dbReference type="AlphaFoldDB" id="A0A6M2F4G6"/>